<sequence>MYDTAPAPAPAPAQDESEAAEATRAVQVALDRRDNGGSAGR</sequence>
<dbReference type="KEGG" id="strr:EKD16_05835"/>
<evidence type="ECO:0000313" key="3">
    <source>
        <dbReference type="Proteomes" id="UP000292235"/>
    </source>
</evidence>
<dbReference type="AlphaFoldDB" id="A0A4P6PZ15"/>
<keyword evidence="3" id="KW-1185">Reference proteome</keyword>
<proteinExistence type="predicted"/>
<feature type="region of interest" description="Disordered" evidence="1">
    <location>
        <begin position="1"/>
        <end position="23"/>
    </location>
</feature>
<gene>
    <name evidence="2" type="ORF">EKD16_05835</name>
</gene>
<evidence type="ECO:0000313" key="2">
    <source>
        <dbReference type="EMBL" id="QBI52970.1"/>
    </source>
</evidence>
<protein>
    <submittedName>
        <fullName evidence="2">Uncharacterized protein</fullName>
    </submittedName>
</protein>
<organism evidence="2 3">
    <name type="scientific">Streptomonospora litoralis</name>
    <dbReference type="NCBI Taxonomy" id="2498135"/>
    <lineage>
        <taxon>Bacteria</taxon>
        <taxon>Bacillati</taxon>
        <taxon>Actinomycetota</taxon>
        <taxon>Actinomycetes</taxon>
        <taxon>Streptosporangiales</taxon>
        <taxon>Nocardiopsidaceae</taxon>
        <taxon>Streptomonospora</taxon>
    </lineage>
</organism>
<evidence type="ECO:0000256" key="1">
    <source>
        <dbReference type="SAM" id="MobiDB-lite"/>
    </source>
</evidence>
<dbReference type="RefSeq" id="WP_278248927.1">
    <property type="nucleotide sequence ID" value="NZ_CP036455.1"/>
</dbReference>
<name>A0A4P6PZ15_9ACTN</name>
<accession>A0A4P6PZ15</accession>
<reference evidence="2 3" key="1">
    <citation type="submission" date="2019-02" db="EMBL/GenBank/DDBJ databases">
        <authorList>
            <person name="Khodamoradi S."/>
            <person name="Hahnke R.L."/>
            <person name="Kaempfer P."/>
            <person name="Schumann P."/>
            <person name="Rohde M."/>
            <person name="Steinert M."/>
            <person name="Luzhetskyy A."/>
            <person name="Wink J."/>
            <person name="Ruckert C."/>
        </authorList>
    </citation>
    <scope>NUCLEOTIDE SEQUENCE [LARGE SCALE GENOMIC DNA]</scope>
    <source>
        <strain evidence="2 3">M2</strain>
    </source>
</reference>
<dbReference type="EMBL" id="CP036455">
    <property type="protein sequence ID" value="QBI52970.1"/>
    <property type="molecule type" value="Genomic_DNA"/>
</dbReference>
<dbReference type="Proteomes" id="UP000292235">
    <property type="component" value="Chromosome"/>
</dbReference>